<proteinExistence type="predicted"/>
<dbReference type="AlphaFoldDB" id="A0A914GRX0"/>
<feature type="chain" id="PRO_5037409832" evidence="2">
    <location>
        <begin position="18"/>
        <end position="293"/>
    </location>
</feature>
<dbReference type="WBParaSite" id="Gr19_v10_g10197.t1">
    <property type="protein sequence ID" value="Gr19_v10_g10197.t1"/>
    <property type="gene ID" value="Gr19_v10_g10197"/>
</dbReference>
<feature type="signal peptide" evidence="2">
    <location>
        <begin position="1"/>
        <end position="17"/>
    </location>
</feature>
<keyword evidence="2" id="KW-0732">Signal</keyword>
<accession>A0A914GRX0</accession>
<evidence type="ECO:0000313" key="4">
    <source>
        <dbReference type="WBParaSite" id="Gr19_v10_g10197.t1"/>
    </source>
</evidence>
<evidence type="ECO:0000256" key="2">
    <source>
        <dbReference type="SAM" id="SignalP"/>
    </source>
</evidence>
<evidence type="ECO:0000256" key="1">
    <source>
        <dbReference type="SAM" id="Coils"/>
    </source>
</evidence>
<sequence>MFLSIIFLLASTKFVFNCADNAKGSDKIHPNFADYNSDKLFVELQEMTNSLSDAGGKAAEEMALVKGCHIIQKLQGNSTKYPKVVAEHSEFARLLQSVAKVCNEAKKDKSMFNCELIEMFAKNGPLILPQLKLKERQLLQELKNAEKDSELLETGGLVARLCLNVLPEGHPWKSALKELLGENVHLLPSDLLQFLISKMNSIAIVEQIEEKTLGPSIEARLRRIRRADPPCSPACCALQVIGWMLLLKEWFQKRHSTNKADEDLERGLTSLEAQLGNWIERKDVSTFMAKIAE</sequence>
<evidence type="ECO:0000313" key="3">
    <source>
        <dbReference type="Proteomes" id="UP000887572"/>
    </source>
</evidence>
<name>A0A914GRX0_GLORO</name>
<dbReference type="Proteomes" id="UP000887572">
    <property type="component" value="Unplaced"/>
</dbReference>
<keyword evidence="3" id="KW-1185">Reference proteome</keyword>
<organism evidence="3 4">
    <name type="scientific">Globodera rostochiensis</name>
    <name type="common">Golden nematode worm</name>
    <name type="synonym">Heterodera rostochiensis</name>
    <dbReference type="NCBI Taxonomy" id="31243"/>
    <lineage>
        <taxon>Eukaryota</taxon>
        <taxon>Metazoa</taxon>
        <taxon>Ecdysozoa</taxon>
        <taxon>Nematoda</taxon>
        <taxon>Chromadorea</taxon>
        <taxon>Rhabditida</taxon>
        <taxon>Tylenchina</taxon>
        <taxon>Tylenchomorpha</taxon>
        <taxon>Tylenchoidea</taxon>
        <taxon>Heteroderidae</taxon>
        <taxon>Heteroderinae</taxon>
        <taxon>Globodera</taxon>
    </lineage>
</organism>
<protein>
    <submittedName>
        <fullName evidence="4">Uncharacterized protein</fullName>
    </submittedName>
</protein>
<feature type="coiled-coil region" evidence="1">
    <location>
        <begin position="128"/>
        <end position="155"/>
    </location>
</feature>
<reference evidence="4" key="1">
    <citation type="submission" date="2022-11" db="UniProtKB">
        <authorList>
            <consortium name="WormBaseParasite"/>
        </authorList>
    </citation>
    <scope>IDENTIFICATION</scope>
</reference>
<keyword evidence="1" id="KW-0175">Coiled coil</keyword>